<evidence type="ECO:0000313" key="2">
    <source>
        <dbReference type="EMBL" id="CAA9324641.1"/>
    </source>
</evidence>
<feature type="compositionally biased region" description="Basic and acidic residues" evidence="1">
    <location>
        <begin position="431"/>
        <end position="442"/>
    </location>
</feature>
<feature type="compositionally biased region" description="Basic residues" evidence="1">
    <location>
        <begin position="175"/>
        <end position="192"/>
    </location>
</feature>
<dbReference type="EMBL" id="CADCUH010000032">
    <property type="protein sequence ID" value="CAA9324641.1"/>
    <property type="molecule type" value="Genomic_DNA"/>
</dbReference>
<feature type="compositionally biased region" description="Basic residues" evidence="1">
    <location>
        <begin position="415"/>
        <end position="429"/>
    </location>
</feature>
<gene>
    <name evidence="2" type="ORF">AVDCRST_MAG36-431</name>
</gene>
<feature type="region of interest" description="Disordered" evidence="1">
    <location>
        <begin position="271"/>
        <end position="379"/>
    </location>
</feature>
<feature type="compositionally biased region" description="Basic residues" evidence="1">
    <location>
        <begin position="297"/>
        <end position="313"/>
    </location>
</feature>
<feature type="compositionally biased region" description="Basic residues" evidence="1">
    <location>
        <begin position="320"/>
        <end position="342"/>
    </location>
</feature>
<organism evidence="2">
    <name type="scientific">uncultured Nocardioidaceae bacterium</name>
    <dbReference type="NCBI Taxonomy" id="253824"/>
    <lineage>
        <taxon>Bacteria</taxon>
        <taxon>Bacillati</taxon>
        <taxon>Actinomycetota</taxon>
        <taxon>Actinomycetes</taxon>
        <taxon>Propionibacteriales</taxon>
        <taxon>Nocardioidaceae</taxon>
        <taxon>environmental samples</taxon>
    </lineage>
</organism>
<proteinExistence type="predicted"/>
<feature type="non-terminal residue" evidence="2">
    <location>
        <position position="1"/>
    </location>
</feature>
<accession>A0A6J4L990</accession>
<sequence length="442" mass="48147">PRRGSRGRRRRTWGGPGGQLHRAPGTAGRPRGGRRRLGTGPADRAPRVQRRRRRGGGDLAGRHAVLPGPHRRGARPGRPLPRPDDAPLRDRGAPDRAVPRPVQPRPPLGDRQHHGDPRVPVLGARHGGGHRVELAVPRRAGLPGGLQGVRRDAGRRGAATAAARPDPGQGQRPGLHGRHRRRRRLGSHRGPRVHGGVGVVAALRVRALRGRHGPRDPAARAGGLEPRRGHARADARPLRPRAGARQATADPHPVGGRLRAAGQLRPPLALGLPHDVHGVPAARQPHRRLEAGGPARAGHRRRGARQHARHRHRVADPPHQPRRHRRPRPARRRSRGAARRAVLRAADPRAARPHGRPRPVAGQAVAGLHHPERRARAHPGERLRALRHHAPAGLGDRRVRRHRHAPHAPPGPRGGVRRARGLGHLRPPHAARPDRHLAGRRL</sequence>
<feature type="compositionally biased region" description="Basic and acidic residues" evidence="1">
    <location>
        <begin position="225"/>
        <end position="237"/>
    </location>
</feature>
<name>A0A6J4L990_9ACTN</name>
<feature type="region of interest" description="Disordered" evidence="1">
    <location>
        <begin position="1"/>
        <end position="259"/>
    </location>
</feature>
<feature type="compositionally biased region" description="Low complexity" evidence="1">
    <location>
        <begin position="156"/>
        <end position="174"/>
    </location>
</feature>
<feature type="compositionally biased region" description="Basic and acidic residues" evidence="1">
    <location>
        <begin position="81"/>
        <end position="98"/>
    </location>
</feature>
<evidence type="ECO:0000256" key="1">
    <source>
        <dbReference type="SAM" id="MobiDB-lite"/>
    </source>
</evidence>
<feature type="region of interest" description="Disordered" evidence="1">
    <location>
        <begin position="402"/>
        <end position="442"/>
    </location>
</feature>
<reference evidence="2" key="1">
    <citation type="submission" date="2020-02" db="EMBL/GenBank/DDBJ databases">
        <authorList>
            <person name="Meier V. D."/>
        </authorList>
    </citation>
    <scope>NUCLEOTIDE SEQUENCE</scope>
    <source>
        <strain evidence="2">AVDCRST_MAG36</strain>
    </source>
</reference>
<protein>
    <submittedName>
        <fullName evidence="2">Putative membrane protein</fullName>
    </submittedName>
</protein>
<dbReference type="AlphaFoldDB" id="A0A6J4L990"/>
<feature type="non-terminal residue" evidence="2">
    <location>
        <position position="442"/>
    </location>
</feature>
<feature type="compositionally biased region" description="Basic residues" evidence="1">
    <location>
        <begin position="1"/>
        <end position="12"/>
    </location>
</feature>
<feature type="compositionally biased region" description="Basic and acidic residues" evidence="1">
    <location>
        <begin position="108"/>
        <end position="117"/>
    </location>
</feature>